<proteinExistence type="predicted"/>
<reference evidence="2 3" key="1">
    <citation type="journal article" date="2016" name="Sci. Rep.">
        <title>The Dendrobium catenatum Lindl. genome sequence provides insights into polysaccharide synthase, floral development and adaptive evolution.</title>
        <authorList>
            <person name="Zhang G.Q."/>
            <person name="Xu Q."/>
            <person name="Bian C."/>
            <person name="Tsai W.C."/>
            <person name="Yeh C.M."/>
            <person name="Liu K.W."/>
            <person name="Yoshida K."/>
            <person name="Zhang L.S."/>
            <person name="Chang S.B."/>
            <person name="Chen F."/>
            <person name="Shi Y."/>
            <person name="Su Y.Y."/>
            <person name="Zhang Y.Q."/>
            <person name="Chen L.J."/>
            <person name="Yin Y."/>
            <person name="Lin M."/>
            <person name="Huang H."/>
            <person name="Deng H."/>
            <person name="Wang Z.W."/>
            <person name="Zhu S.L."/>
            <person name="Zhao X."/>
            <person name="Deng C."/>
            <person name="Niu S.C."/>
            <person name="Huang J."/>
            <person name="Wang M."/>
            <person name="Liu G.H."/>
            <person name="Yang H.J."/>
            <person name="Xiao X.J."/>
            <person name="Hsiao Y.Y."/>
            <person name="Wu W.L."/>
            <person name="Chen Y.Y."/>
            <person name="Mitsuda N."/>
            <person name="Ohme-Takagi M."/>
            <person name="Luo Y.B."/>
            <person name="Van de Peer Y."/>
            <person name="Liu Z.J."/>
        </authorList>
    </citation>
    <scope>NUCLEOTIDE SEQUENCE [LARGE SCALE GENOMIC DNA]</scope>
    <source>
        <tissue evidence="2">The whole plant</tissue>
    </source>
</reference>
<gene>
    <name evidence="2" type="ORF">MA16_Dca017433</name>
</gene>
<reference evidence="2 3" key="2">
    <citation type="journal article" date="2017" name="Nature">
        <title>The Apostasia genome and the evolution of orchids.</title>
        <authorList>
            <person name="Zhang G.Q."/>
            <person name="Liu K.W."/>
            <person name="Li Z."/>
            <person name="Lohaus R."/>
            <person name="Hsiao Y.Y."/>
            <person name="Niu S.C."/>
            <person name="Wang J.Y."/>
            <person name="Lin Y.C."/>
            <person name="Xu Q."/>
            <person name="Chen L.J."/>
            <person name="Yoshida K."/>
            <person name="Fujiwara S."/>
            <person name="Wang Z.W."/>
            <person name="Zhang Y.Q."/>
            <person name="Mitsuda N."/>
            <person name="Wang M."/>
            <person name="Liu G.H."/>
            <person name="Pecoraro L."/>
            <person name="Huang H.X."/>
            <person name="Xiao X.J."/>
            <person name="Lin M."/>
            <person name="Wu X.Y."/>
            <person name="Wu W.L."/>
            <person name="Chen Y.Y."/>
            <person name="Chang S.B."/>
            <person name="Sakamoto S."/>
            <person name="Ohme-Takagi M."/>
            <person name="Yagi M."/>
            <person name="Zeng S.J."/>
            <person name="Shen C.Y."/>
            <person name="Yeh C.M."/>
            <person name="Luo Y.B."/>
            <person name="Tsai W.C."/>
            <person name="Van de Peer Y."/>
            <person name="Liu Z.J."/>
        </authorList>
    </citation>
    <scope>NUCLEOTIDE SEQUENCE [LARGE SCALE GENOMIC DNA]</scope>
    <source>
        <tissue evidence="2">The whole plant</tissue>
    </source>
</reference>
<dbReference type="Proteomes" id="UP000233837">
    <property type="component" value="Unassembled WGS sequence"/>
</dbReference>
<evidence type="ECO:0000256" key="1">
    <source>
        <dbReference type="SAM" id="MobiDB-lite"/>
    </source>
</evidence>
<accession>A0A2I0WZH5</accession>
<feature type="region of interest" description="Disordered" evidence="1">
    <location>
        <begin position="33"/>
        <end position="60"/>
    </location>
</feature>
<dbReference type="EMBL" id="KZ502286">
    <property type="protein sequence ID" value="PKU81058.1"/>
    <property type="molecule type" value="Genomic_DNA"/>
</dbReference>
<protein>
    <submittedName>
        <fullName evidence="2">Uncharacterized protein</fullName>
    </submittedName>
</protein>
<evidence type="ECO:0000313" key="3">
    <source>
        <dbReference type="Proteomes" id="UP000233837"/>
    </source>
</evidence>
<evidence type="ECO:0000313" key="2">
    <source>
        <dbReference type="EMBL" id="PKU81058.1"/>
    </source>
</evidence>
<keyword evidence="3" id="KW-1185">Reference proteome</keyword>
<name>A0A2I0WZH5_9ASPA</name>
<organism evidence="2 3">
    <name type="scientific">Dendrobium catenatum</name>
    <dbReference type="NCBI Taxonomy" id="906689"/>
    <lineage>
        <taxon>Eukaryota</taxon>
        <taxon>Viridiplantae</taxon>
        <taxon>Streptophyta</taxon>
        <taxon>Embryophyta</taxon>
        <taxon>Tracheophyta</taxon>
        <taxon>Spermatophyta</taxon>
        <taxon>Magnoliopsida</taxon>
        <taxon>Liliopsida</taxon>
        <taxon>Asparagales</taxon>
        <taxon>Orchidaceae</taxon>
        <taxon>Epidendroideae</taxon>
        <taxon>Malaxideae</taxon>
        <taxon>Dendrobiinae</taxon>
        <taxon>Dendrobium</taxon>
    </lineage>
</organism>
<dbReference type="AlphaFoldDB" id="A0A2I0WZH5"/>
<sequence length="99" mass="10701">MANCSPLDVGTGGRPEVRLRAEFRKLSRALSQTGERINLGPQRESLGGRRSSGKKSRAIEDASGSLGSLSLFGHLSRAWTTEIELEGARIDASWKMVTS</sequence>